<dbReference type="STRING" id="1287681.M7SSW6"/>
<dbReference type="OrthoDB" id="329835at2759"/>
<dbReference type="GO" id="GO:0004312">
    <property type="term" value="F:fatty acid synthase activity"/>
    <property type="evidence" value="ECO:0007669"/>
    <property type="project" value="TreeGrafter"/>
</dbReference>
<evidence type="ECO:0000313" key="6">
    <source>
        <dbReference type="EMBL" id="EMR67583.1"/>
    </source>
</evidence>
<evidence type="ECO:0000313" key="7">
    <source>
        <dbReference type="Proteomes" id="UP000012174"/>
    </source>
</evidence>
<dbReference type="CDD" id="cd00833">
    <property type="entry name" value="PKS"/>
    <property type="match status" value="1"/>
</dbReference>
<evidence type="ECO:0000256" key="2">
    <source>
        <dbReference type="ARBA" id="ARBA00022553"/>
    </source>
</evidence>
<dbReference type="GO" id="GO:0006633">
    <property type="term" value="P:fatty acid biosynthetic process"/>
    <property type="evidence" value="ECO:0007669"/>
    <property type="project" value="TreeGrafter"/>
</dbReference>
<keyword evidence="7" id="KW-1185">Reference proteome</keyword>
<dbReference type="InterPro" id="IPR014030">
    <property type="entry name" value="Ketoacyl_synth_N"/>
</dbReference>
<gene>
    <name evidence="6" type="ORF">UCREL1_5412</name>
</gene>
<evidence type="ECO:0000256" key="1">
    <source>
        <dbReference type="ARBA" id="ARBA00022450"/>
    </source>
</evidence>
<dbReference type="Pfam" id="PF02801">
    <property type="entry name" value="Ketoacyl-synt_C"/>
    <property type="match status" value="1"/>
</dbReference>
<dbReference type="SUPFAM" id="SSF53901">
    <property type="entry name" value="Thiolase-like"/>
    <property type="match status" value="1"/>
</dbReference>
<dbReference type="SMART" id="SM00825">
    <property type="entry name" value="PKS_KS"/>
    <property type="match status" value="1"/>
</dbReference>
<dbReference type="InterPro" id="IPR020841">
    <property type="entry name" value="PKS_Beta-ketoAc_synthase_dom"/>
</dbReference>
<dbReference type="PANTHER" id="PTHR43775">
    <property type="entry name" value="FATTY ACID SYNTHASE"/>
    <property type="match status" value="1"/>
</dbReference>
<dbReference type="KEGG" id="ela:UCREL1_5412"/>
<accession>M7SSW6</accession>
<feature type="domain" description="Ketosynthase family 3 (KS3)" evidence="5">
    <location>
        <begin position="5"/>
        <end position="397"/>
    </location>
</feature>
<dbReference type="HOGENOM" id="CLU_000022_16_2_1"/>
<organism evidence="6 7">
    <name type="scientific">Eutypa lata (strain UCR-EL1)</name>
    <name type="common">Grapevine dieback disease fungus</name>
    <name type="synonym">Eutypa armeniacae</name>
    <dbReference type="NCBI Taxonomy" id="1287681"/>
    <lineage>
        <taxon>Eukaryota</taxon>
        <taxon>Fungi</taxon>
        <taxon>Dikarya</taxon>
        <taxon>Ascomycota</taxon>
        <taxon>Pezizomycotina</taxon>
        <taxon>Sordariomycetes</taxon>
        <taxon>Xylariomycetidae</taxon>
        <taxon>Xylariales</taxon>
        <taxon>Diatrypaceae</taxon>
        <taxon>Eutypa</taxon>
    </lineage>
</organism>
<reference evidence="7" key="1">
    <citation type="journal article" date="2013" name="Genome Announc.">
        <title>Draft genome sequence of the grapevine dieback fungus Eutypa lata UCR-EL1.</title>
        <authorList>
            <person name="Blanco-Ulate B."/>
            <person name="Rolshausen P.E."/>
            <person name="Cantu D."/>
        </authorList>
    </citation>
    <scope>NUCLEOTIDE SEQUENCE [LARGE SCALE GENOMIC DNA]</scope>
    <source>
        <strain evidence="7">UCR-EL1</strain>
    </source>
</reference>
<dbReference type="InterPro" id="IPR016039">
    <property type="entry name" value="Thiolase-like"/>
</dbReference>
<dbReference type="InterPro" id="IPR014031">
    <property type="entry name" value="Ketoacyl_synth_C"/>
</dbReference>
<evidence type="ECO:0000256" key="4">
    <source>
        <dbReference type="RuleBase" id="RU003694"/>
    </source>
</evidence>
<dbReference type="eggNOG" id="KOG1202">
    <property type="taxonomic scope" value="Eukaryota"/>
</dbReference>
<evidence type="ECO:0000259" key="5">
    <source>
        <dbReference type="PROSITE" id="PS52004"/>
    </source>
</evidence>
<protein>
    <submittedName>
        <fullName evidence="6">Putative hybrid nrps pks protein</fullName>
    </submittedName>
</protein>
<dbReference type="Gene3D" id="3.40.47.10">
    <property type="match status" value="2"/>
</dbReference>
<dbReference type="PROSITE" id="PS52004">
    <property type="entry name" value="KS3_2"/>
    <property type="match status" value="1"/>
</dbReference>
<dbReference type="PANTHER" id="PTHR43775:SF20">
    <property type="entry name" value="HYBRID PKS-NRPS SYNTHETASE APDA"/>
    <property type="match status" value="1"/>
</dbReference>
<keyword evidence="2" id="KW-0597">Phosphoprotein</keyword>
<name>M7SSW6_EUTLA</name>
<dbReference type="Pfam" id="PF00109">
    <property type="entry name" value="ketoacyl-synt"/>
    <property type="match status" value="2"/>
</dbReference>
<keyword evidence="1" id="KW-0596">Phosphopantetheine</keyword>
<sequence>MAVRGQDIAIIGTGCRFAGGATSPSKLWDLLSAPRLVASEVPALKGFYHDDRHYHGHANVKEAYLLAGEGVVRRFDAAFFSINPLEAKALDPQIRLLLETVYEALEAAGQTIDGLKGSDTAVYAGQSANDYQLLMYRDLESTATYHATGTSRSMLSNRVSYFFDWHGPSMTSSNLLYDVGDFIAESNFQMLSPDARSRMWDADANGYARGEGVATLLLKTRQAAEADGDHIECIIRETALNQDGRTPGQTMPSAAAQTQLIRDCYARAGLDLTNPGHHPQYFEAHGTGTPAGDPIEAEAIRSAFITNKKMQEYGLPVLPLFVGSSKTVIGHTEATAGLAGLLKASLALQNSMIPPNILLNRLNPHIDLFHDKLQVPISLIPWPVLKGDKGLNGLKWA</sequence>
<dbReference type="OMA" id="YHCIMSG"/>
<proteinExistence type="inferred from homology"/>
<evidence type="ECO:0000256" key="3">
    <source>
        <dbReference type="ARBA" id="ARBA00022679"/>
    </source>
</evidence>
<keyword evidence="3 4" id="KW-0808">Transferase</keyword>
<dbReference type="EMBL" id="KB706407">
    <property type="protein sequence ID" value="EMR67583.1"/>
    <property type="molecule type" value="Genomic_DNA"/>
</dbReference>
<comment type="similarity">
    <text evidence="4">Belongs to the thiolase-like superfamily. Beta-ketoacyl-ACP synthases family.</text>
</comment>
<dbReference type="GO" id="GO:0044550">
    <property type="term" value="P:secondary metabolite biosynthetic process"/>
    <property type="evidence" value="ECO:0007669"/>
    <property type="project" value="TreeGrafter"/>
</dbReference>
<dbReference type="AlphaFoldDB" id="M7SSW6"/>
<dbReference type="InterPro" id="IPR050091">
    <property type="entry name" value="PKS_NRPS_Biosynth_Enz"/>
</dbReference>
<dbReference type="Proteomes" id="UP000012174">
    <property type="component" value="Unassembled WGS sequence"/>
</dbReference>